<feature type="compositionally biased region" description="Acidic residues" evidence="1">
    <location>
        <begin position="9"/>
        <end position="35"/>
    </location>
</feature>
<feature type="region of interest" description="Disordered" evidence="1">
    <location>
        <begin position="1"/>
        <end position="45"/>
    </location>
</feature>
<name>A0AAJ4R7F8_9EURY</name>
<dbReference type="EMBL" id="RJJC01000001">
    <property type="protein sequence ID" value="RNJ25630.1"/>
    <property type="molecule type" value="Genomic_DNA"/>
</dbReference>
<protein>
    <recommendedName>
        <fullName evidence="2">DUF7573 domain-containing protein</fullName>
    </recommendedName>
</protein>
<feature type="domain" description="DUF7573" evidence="2">
    <location>
        <begin position="39"/>
        <end position="76"/>
    </location>
</feature>
<dbReference type="Pfam" id="PF24458">
    <property type="entry name" value="DUF7573"/>
    <property type="match status" value="1"/>
</dbReference>
<dbReference type="RefSeq" id="WP_123123745.1">
    <property type="nucleotide sequence ID" value="NZ_RJJC01000001.1"/>
</dbReference>
<gene>
    <name evidence="3" type="ORF">Nmn1133_02300</name>
</gene>
<comment type="caution">
    <text evidence="3">The sequence shown here is derived from an EMBL/GenBank/DDBJ whole genome shotgun (WGS) entry which is preliminary data.</text>
</comment>
<dbReference type="InterPro" id="IPR055995">
    <property type="entry name" value="DUF7573"/>
</dbReference>
<evidence type="ECO:0000256" key="1">
    <source>
        <dbReference type="SAM" id="MobiDB-lite"/>
    </source>
</evidence>
<organism evidence="3 4">
    <name type="scientific">Halosegnis longus</name>
    <dbReference type="NCBI Taxonomy" id="2216012"/>
    <lineage>
        <taxon>Archaea</taxon>
        <taxon>Methanobacteriati</taxon>
        <taxon>Methanobacteriota</taxon>
        <taxon>Stenosarchaea group</taxon>
        <taxon>Halobacteria</taxon>
        <taxon>Halobacteriales</taxon>
        <taxon>Natronomonadaceae</taxon>
        <taxon>Halosegnis</taxon>
    </lineage>
</organism>
<keyword evidence="4" id="KW-1185">Reference proteome</keyword>
<dbReference type="AlphaFoldDB" id="A0AAJ4R7F8"/>
<evidence type="ECO:0000313" key="4">
    <source>
        <dbReference type="Proteomes" id="UP000270581"/>
    </source>
</evidence>
<proteinExistence type="predicted"/>
<accession>A0AAJ4R7F8</accession>
<evidence type="ECO:0000313" key="3">
    <source>
        <dbReference type="EMBL" id="RNJ25630.1"/>
    </source>
</evidence>
<reference evidence="3 4" key="1">
    <citation type="submission" date="2018-11" db="EMBL/GenBank/DDBJ databases">
        <title>Genome sequences of Natronomonas sp. CBA1133.</title>
        <authorList>
            <person name="Roh S.W."/>
            <person name="Cha I.-T."/>
        </authorList>
    </citation>
    <scope>NUCLEOTIDE SEQUENCE [LARGE SCALE GENOMIC DNA]</scope>
    <source>
        <strain evidence="3 4">CBA1133</strain>
    </source>
</reference>
<dbReference type="Proteomes" id="UP000270581">
    <property type="component" value="Unassembled WGS sequence"/>
</dbReference>
<evidence type="ECO:0000259" key="2">
    <source>
        <dbReference type="Pfam" id="PF24458"/>
    </source>
</evidence>
<sequence length="76" mass="8098">MNDRSLSEFADDGDEQDASDAGGDDGDVDSADDTPGELLATAQFSPDGTPCEKCGAVVVRRWHDDGQFVCADCKNW</sequence>